<comment type="similarity">
    <text evidence="12">Belongs to the dynactin subunit 4 family.</text>
</comment>
<dbReference type="GO" id="GO:0005813">
    <property type="term" value="C:centrosome"/>
    <property type="evidence" value="ECO:0007669"/>
    <property type="project" value="UniProtKB-SubCell"/>
</dbReference>
<comment type="caution">
    <text evidence="15">The sequence shown here is derived from an EMBL/GenBank/DDBJ whole genome shotgun (WGS) entry which is preliminary data.</text>
</comment>
<evidence type="ECO:0000256" key="3">
    <source>
        <dbReference type="ARBA" id="ARBA00004544"/>
    </source>
</evidence>
<evidence type="ECO:0000256" key="9">
    <source>
        <dbReference type="ARBA" id="ARBA00022990"/>
    </source>
</evidence>
<evidence type="ECO:0000256" key="7">
    <source>
        <dbReference type="ARBA" id="ARBA00022553"/>
    </source>
</evidence>
<evidence type="ECO:0000256" key="11">
    <source>
        <dbReference type="ARBA" id="ARBA00023212"/>
    </source>
</evidence>
<evidence type="ECO:0000256" key="6">
    <source>
        <dbReference type="ARBA" id="ARBA00022499"/>
    </source>
</evidence>
<keyword evidence="9" id="KW-0007">Acetylation</keyword>
<evidence type="ECO:0000256" key="12">
    <source>
        <dbReference type="ARBA" id="ARBA00034776"/>
    </source>
</evidence>
<gene>
    <name evidence="15" type="ORF">LOD99_8060</name>
</gene>
<keyword evidence="8" id="KW-0832">Ubl conjugation</keyword>
<keyword evidence="11" id="KW-0206">Cytoskeleton</keyword>
<dbReference type="EMBL" id="JAKMXF010000329">
    <property type="protein sequence ID" value="KAI6648580.1"/>
    <property type="molecule type" value="Genomic_DNA"/>
</dbReference>
<reference evidence="15 16" key="1">
    <citation type="journal article" date="2023" name="BMC Biol.">
        <title>The compact genome of the sponge Oopsacas minuta (Hexactinellida) is lacking key metazoan core genes.</title>
        <authorList>
            <person name="Santini S."/>
            <person name="Schenkelaars Q."/>
            <person name="Jourda C."/>
            <person name="Duchesne M."/>
            <person name="Belahbib H."/>
            <person name="Rocher C."/>
            <person name="Selva M."/>
            <person name="Riesgo A."/>
            <person name="Vervoort M."/>
            <person name="Leys S.P."/>
            <person name="Kodjabachian L."/>
            <person name="Le Bivic A."/>
            <person name="Borchiellini C."/>
            <person name="Claverie J.M."/>
            <person name="Renard E."/>
        </authorList>
    </citation>
    <scope>NUCLEOTIDE SEQUENCE [LARGE SCALE GENOMIC DNA]</scope>
    <source>
        <strain evidence="15">SPO-2</strain>
    </source>
</reference>
<name>A0AAV7JJF1_9METZ</name>
<sequence>MNTLKDSNHNFHGDELSLKVIQFPDGIHENFYSQCFNSSETTSLEQRICQPLMQPRKTLGMHPQRLKISSKQFKRCRYCQHILCRPDLNVSSIRFKILHSATLLVPVLNVLSFPFSVSQGCFRLPLLISNPTLDPLTIQIHPNNYLSSIAYVVPRDYIELSGKEEDHSFEYLDNRNERLSGLLYSSNGPSVRLFFEISSVDAHIASIYFSIDCITKKQNVVPTSVSDLPTGCITHYLRICLQYPYQPTS</sequence>
<evidence type="ECO:0000256" key="8">
    <source>
        <dbReference type="ARBA" id="ARBA00022843"/>
    </source>
</evidence>
<dbReference type="InterPro" id="IPR008603">
    <property type="entry name" value="DCTN4"/>
</dbReference>
<keyword evidence="6" id="KW-1017">Isopeptide bond</keyword>
<comment type="subunit">
    <text evidence="14">Subunit of dynactin, a multiprotein complex part of a tripartite complex with dynein and a adapter, such as BICDL1, BICD2 or HOOK3. The dynactin complex is built around ACTR1A/ACTB filament and consists of an actin-related filament composed of a shoulder domain, a pointed end and a barbed end. Its length is defined by its flexible shoulder domain. The soulder is composed of 2 DCTN1 subunits, 4 DCTN2 and 2 DCTN3. The 4 DCNT2 (via N-terminus) bind the ACTR1A filament and act as molecular rulers to determine the length. The pointed end is important for binding dynein-dynactin cargo adapters. Consists of 4 subunits: ACTR10, DCNT4, DCTN5 and DCTN6. The barbed end is composed of a CAPZA1:CAPZB heterodimers, which binds ACTR1A/ACTB filament and dynactin and stabilizes dynactin. Interacts with ATP7B, but not ATP7A, in a copper-dependent manner. Interacts with ANK2; this interaction is required for localization at costameres. Interacts with N4BP2L1.</text>
</comment>
<protein>
    <recommendedName>
        <fullName evidence="13">Dynactin subunit 4</fullName>
    </recommendedName>
</protein>
<keyword evidence="10" id="KW-0175">Coiled coil</keyword>
<evidence type="ECO:0000256" key="13">
    <source>
        <dbReference type="ARBA" id="ARBA00034864"/>
    </source>
</evidence>
<dbReference type="GO" id="GO:0001725">
    <property type="term" value="C:stress fiber"/>
    <property type="evidence" value="ECO:0007669"/>
    <property type="project" value="UniProtKB-SubCell"/>
</dbReference>
<evidence type="ECO:0000256" key="5">
    <source>
        <dbReference type="ARBA" id="ARBA00022490"/>
    </source>
</evidence>
<evidence type="ECO:0000256" key="1">
    <source>
        <dbReference type="ARBA" id="ARBA00004300"/>
    </source>
</evidence>
<keyword evidence="7" id="KW-0597">Phosphoprotein</keyword>
<proteinExistence type="inferred from homology"/>
<evidence type="ECO:0000256" key="14">
    <source>
        <dbReference type="ARBA" id="ARBA00093507"/>
    </source>
</evidence>
<dbReference type="Proteomes" id="UP001165289">
    <property type="component" value="Unassembled WGS sequence"/>
</dbReference>
<accession>A0AAV7JJF1</accession>
<comment type="subcellular location">
    <subcellularLocation>
        <location evidence="3">Cytoplasm</location>
        <location evidence="3">Cell cortex</location>
    </subcellularLocation>
    <subcellularLocation>
        <location evidence="1">Cytoplasm</location>
        <location evidence="1">Cytoskeleton</location>
        <location evidence="1">Microtubule organizing center</location>
        <location evidence="1">Centrosome</location>
    </subcellularLocation>
    <subcellularLocation>
        <location evidence="2">Cytoplasm</location>
        <location evidence="2">Cytoskeleton</location>
        <location evidence="2">Stress fiber</location>
    </subcellularLocation>
    <subcellularLocation>
        <location evidence="4">Cytoplasm</location>
        <location evidence="4">Myofibril</location>
    </subcellularLocation>
</comment>
<dbReference type="PANTHER" id="PTHR13034:SF2">
    <property type="entry name" value="DYNACTIN SUBUNIT 4"/>
    <property type="match status" value="1"/>
</dbReference>
<organism evidence="15 16">
    <name type="scientific">Oopsacas minuta</name>
    <dbReference type="NCBI Taxonomy" id="111878"/>
    <lineage>
        <taxon>Eukaryota</taxon>
        <taxon>Metazoa</taxon>
        <taxon>Porifera</taxon>
        <taxon>Hexactinellida</taxon>
        <taxon>Hexasterophora</taxon>
        <taxon>Lyssacinosida</taxon>
        <taxon>Leucopsacidae</taxon>
        <taxon>Oopsacas</taxon>
    </lineage>
</organism>
<keyword evidence="5" id="KW-0963">Cytoplasm</keyword>
<evidence type="ECO:0000256" key="2">
    <source>
        <dbReference type="ARBA" id="ARBA00004529"/>
    </source>
</evidence>
<evidence type="ECO:0000256" key="4">
    <source>
        <dbReference type="ARBA" id="ARBA00004657"/>
    </source>
</evidence>
<evidence type="ECO:0000256" key="10">
    <source>
        <dbReference type="ARBA" id="ARBA00023054"/>
    </source>
</evidence>
<evidence type="ECO:0000313" key="15">
    <source>
        <dbReference type="EMBL" id="KAI6648580.1"/>
    </source>
</evidence>
<dbReference type="GO" id="GO:0005938">
    <property type="term" value="C:cell cortex"/>
    <property type="evidence" value="ECO:0007669"/>
    <property type="project" value="UniProtKB-SubCell"/>
</dbReference>
<dbReference type="Pfam" id="PF05502">
    <property type="entry name" value="Dynactin_p62"/>
    <property type="match status" value="1"/>
</dbReference>
<dbReference type="AlphaFoldDB" id="A0AAV7JJF1"/>
<keyword evidence="16" id="KW-1185">Reference proteome</keyword>
<evidence type="ECO:0000313" key="16">
    <source>
        <dbReference type="Proteomes" id="UP001165289"/>
    </source>
</evidence>
<dbReference type="PANTHER" id="PTHR13034">
    <property type="entry name" value="DYNACTIN P62 SUBUNIT"/>
    <property type="match status" value="1"/>
</dbReference>
<dbReference type="GO" id="GO:0005869">
    <property type="term" value="C:dynactin complex"/>
    <property type="evidence" value="ECO:0007669"/>
    <property type="project" value="InterPro"/>
</dbReference>